<dbReference type="EMBL" id="QXDF01000001">
    <property type="protein sequence ID" value="RIA56051.1"/>
    <property type="molecule type" value="Genomic_DNA"/>
</dbReference>
<organism evidence="1 2">
    <name type="scientific">Dichotomicrobium thermohalophilum</name>
    <dbReference type="NCBI Taxonomy" id="933063"/>
    <lineage>
        <taxon>Bacteria</taxon>
        <taxon>Pseudomonadati</taxon>
        <taxon>Pseudomonadota</taxon>
        <taxon>Alphaproteobacteria</taxon>
        <taxon>Hyphomicrobiales</taxon>
        <taxon>Hyphomicrobiaceae</taxon>
        <taxon>Dichotomicrobium</taxon>
    </lineage>
</organism>
<dbReference type="GO" id="GO:0008270">
    <property type="term" value="F:zinc ion binding"/>
    <property type="evidence" value="ECO:0007669"/>
    <property type="project" value="InterPro"/>
</dbReference>
<dbReference type="RefSeq" id="WP_245410368.1">
    <property type="nucleotide sequence ID" value="NZ_QXDF01000001.1"/>
</dbReference>
<name>A0A397QCR9_9HYPH</name>
<protein>
    <submittedName>
        <fullName evidence="1">AAA domain-containing protein</fullName>
    </submittedName>
</protein>
<proteinExistence type="predicted"/>
<dbReference type="Gene3D" id="3.40.1360.10">
    <property type="match status" value="1"/>
</dbReference>
<keyword evidence="2" id="KW-1185">Reference proteome</keyword>
<dbReference type="InterPro" id="IPR027417">
    <property type="entry name" value="P-loop_NTPase"/>
</dbReference>
<dbReference type="Gene3D" id="3.40.50.300">
    <property type="entry name" value="P-loop containing nucleotide triphosphate hydrolases"/>
    <property type="match status" value="1"/>
</dbReference>
<dbReference type="GO" id="GO:0006260">
    <property type="term" value="P:DNA replication"/>
    <property type="evidence" value="ECO:0007669"/>
    <property type="project" value="InterPro"/>
</dbReference>
<comment type="caution">
    <text evidence="1">The sequence shown here is derived from an EMBL/GenBank/DDBJ whole genome shotgun (WGS) entry which is preliminary data.</text>
</comment>
<accession>A0A397QCR9</accession>
<evidence type="ECO:0000313" key="1">
    <source>
        <dbReference type="EMBL" id="RIA56051.1"/>
    </source>
</evidence>
<dbReference type="Gene3D" id="3.90.580.10">
    <property type="entry name" value="Zinc finger, CHC2-type domain"/>
    <property type="match status" value="1"/>
</dbReference>
<dbReference type="SUPFAM" id="SSF56731">
    <property type="entry name" value="DNA primase core"/>
    <property type="match status" value="1"/>
</dbReference>
<dbReference type="SUPFAM" id="SSF52540">
    <property type="entry name" value="P-loop containing nucleoside triphosphate hydrolases"/>
    <property type="match status" value="1"/>
</dbReference>
<evidence type="ECO:0000313" key="2">
    <source>
        <dbReference type="Proteomes" id="UP000266273"/>
    </source>
</evidence>
<dbReference type="InterPro" id="IPR034154">
    <property type="entry name" value="TOPRIM_DnaG/twinkle"/>
</dbReference>
<dbReference type="Pfam" id="PF13481">
    <property type="entry name" value="AAA_25"/>
    <property type="match status" value="1"/>
</dbReference>
<dbReference type="GO" id="GO:0003677">
    <property type="term" value="F:DNA binding"/>
    <property type="evidence" value="ECO:0007669"/>
    <property type="project" value="InterPro"/>
</dbReference>
<sequence>MKNYHAAGSVPNAKTLTQSLGGTWHDDSGYGTACCPAHDDKKPSLSISPGDMRRVVVHCHAGCGQEAVIGALRERGLWPQESGAIYDYRDASGTLGFQVVRRSGKNFRQRQPDGKGGWIWNAKGAPLLIYRLPEVREAITAGRTIFVTEGEKDADRLAGFGLTATCNPGGAGKWRAEYSAHLHGTHVVILPDNDDPGRKHAHQVAASLQGWAKSVRVLNLPSLREKGDVSDWLDAGGTVDELERLAASTSEWSPPPETDEAPHTIPLIPFRELAPETRRRDLIRGLFPLEGLSVAWGEPKCGKSFLILDALLHVALGWEYHGRRVAQGAVVYCAFEGQRGVRARVEAFRRHHRLDDANPPFYLMPATLDLIGDHNALIDAIGAQIGDTPPVAVCLDTLNRSLRGSENKDEDMSAYIAACDAIREAFDCAVIVVHHCGVEGTRPRGHTSLTGAADAQLAVKRAADGRITATVEYVKDFEAGEQIACELEEVDVGIDEDGETITSCVVVPADVPLKDASAKDGPKLTKNQQTMLDILREAGPDGLTTRAWNDRARGAGLGVNRRAHLAELRKALEDKGWVIEGDTGWVVQG</sequence>
<dbReference type="CDD" id="cd01029">
    <property type="entry name" value="TOPRIM_primases"/>
    <property type="match status" value="1"/>
</dbReference>
<reference evidence="1 2" key="1">
    <citation type="submission" date="2018-08" db="EMBL/GenBank/DDBJ databases">
        <title>Genomic Encyclopedia of Archaeal and Bacterial Type Strains, Phase II (KMG-II): from individual species to whole genera.</title>
        <authorList>
            <person name="Goeker M."/>
        </authorList>
    </citation>
    <scope>NUCLEOTIDE SEQUENCE [LARGE SCALE GENOMIC DNA]</scope>
    <source>
        <strain evidence="1 2">DSM 5002</strain>
    </source>
</reference>
<dbReference type="InterPro" id="IPR036977">
    <property type="entry name" value="DNA_primase_Znf_CHC2"/>
</dbReference>
<dbReference type="AlphaFoldDB" id="A0A397QCR9"/>
<dbReference type="Proteomes" id="UP000266273">
    <property type="component" value="Unassembled WGS sequence"/>
</dbReference>
<gene>
    <name evidence="1" type="ORF">BXY53_1145</name>
</gene>